<gene>
    <name evidence="1" type="ORF">H105_02198</name>
</gene>
<name>A0A022Y1L7_TRISD</name>
<protein>
    <submittedName>
        <fullName evidence="1">Uncharacterized protein</fullName>
    </submittedName>
</protein>
<evidence type="ECO:0000313" key="1">
    <source>
        <dbReference type="EMBL" id="EZF76436.1"/>
    </source>
</evidence>
<evidence type="ECO:0000313" key="2">
    <source>
        <dbReference type="Proteomes" id="UP000023623"/>
    </source>
</evidence>
<sequence>MLKLRYPAMSVPGLCFVSSTSADSRIPQKWNSRVPPTRTCCPGHGVEWLVLLEFCGTAARELLPLIDGSSASQDAASHGPWSG</sequence>
<accession>A0A022Y1L7</accession>
<dbReference type="Proteomes" id="UP000023623">
    <property type="component" value="Unassembled WGS sequence"/>
</dbReference>
<dbReference type="AlphaFoldDB" id="A0A022Y1L7"/>
<keyword evidence="2" id="KW-1185">Reference proteome</keyword>
<dbReference type="EMBL" id="KK208773">
    <property type="protein sequence ID" value="EZF76436.1"/>
    <property type="molecule type" value="Genomic_DNA"/>
</dbReference>
<reference evidence="1 2" key="1">
    <citation type="submission" date="2014-02" db="EMBL/GenBank/DDBJ databases">
        <title>The Genome Sequence of Trichophyton rubrum (morphotype soudanense) CBS 452.61.</title>
        <authorList>
            <consortium name="The Broad Institute Genomics Platform"/>
            <person name="Cuomo C.A."/>
            <person name="White T.C."/>
            <person name="Graser Y."/>
            <person name="Martinez-Rossi N."/>
            <person name="Heitman J."/>
            <person name="Young S.K."/>
            <person name="Zeng Q."/>
            <person name="Gargeya S."/>
            <person name="Abouelleil A."/>
            <person name="Alvarado L."/>
            <person name="Chapman S.B."/>
            <person name="Gainer-Dewar J."/>
            <person name="Goldberg J."/>
            <person name="Griggs A."/>
            <person name="Gujja S."/>
            <person name="Hansen M."/>
            <person name="Howarth C."/>
            <person name="Imamovic A."/>
            <person name="Larimer J."/>
            <person name="Martinez D."/>
            <person name="Murphy C."/>
            <person name="Pearson M.D."/>
            <person name="Persinoti G."/>
            <person name="Poon T."/>
            <person name="Priest M."/>
            <person name="Roberts A.D."/>
            <person name="Saif S."/>
            <person name="Shea T.D."/>
            <person name="Sykes S.N."/>
            <person name="Wortman J."/>
            <person name="Nusbaum C."/>
            <person name="Birren B."/>
        </authorList>
    </citation>
    <scope>NUCLEOTIDE SEQUENCE [LARGE SCALE GENOMIC DNA]</scope>
    <source>
        <strain evidence="1 2">CBS 452.61</strain>
    </source>
</reference>
<proteinExistence type="predicted"/>
<dbReference type="HOGENOM" id="CLU_2544240_0_0_1"/>
<organism evidence="1 2">
    <name type="scientific">Trichophyton soudanense CBS 452.61</name>
    <dbReference type="NCBI Taxonomy" id="1215331"/>
    <lineage>
        <taxon>Eukaryota</taxon>
        <taxon>Fungi</taxon>
        <taxon>Dikarya</taxon>
        <taxon>Ascomycota</taxon>
        <taxon>Pezizomycotina</taxon>
        <taxon>Eurotiomycetes</taxon>
        <taxon>Eurotiomycetidae</taxon>
        <taxon>Onygenales</taxon>
        <taxon>Arthrodermataceae</taxon>
        <taxon>Trichophyton</taxon>
    </lineage>
</organism>